<comment type="caution">
    <text evidence="8">The sequence shown here is derived from an EMBL/GenBank/DDBJ whole genome shotgun (WGS) entry which is preliminary data.</text>
</comment>
<dbReference type="NCBIfam" id="TIGR03168">
    <property type="entry name" value="1-PFK"/>
    <property type="match status" value="1"/>
</dbReference>
<evidence type="ECO:0000259" key="7">
    <source>
        <dbReference type="Pfam" id="PF00294"/>
    </source>
</evidence>
<dbReference type="EMBL" id="SOAX01000003">
    <property type="protein sequence ID" value="TDT41434.1"/>
    <property type="molecule type" value="Genomic_DNA"/>
</dbReference>
<keyword evidence="5" id="KW-0067">ATP-binding</keyword>
<dbReference type="InterPro" id="IPR002173">
    <property type="entry name" value="Carboh/pur_kinase_PfkB_CS"/>
</dbReference>
<reference evidence="8 9" key="1">
    <citation type="submission" date="2019-03" db="EMBL/GenBank/DDBJ databases">
        <title>Genomic Encyclopedia of Type Strains, Phase IV (KMG-IV): sequencing the most valuable type-strain genomes for metagenomic binning, comparative biology and taxonomic classification.</title>
        <authorList>
            <person name="Goeker M."/>
        </authorList>
    </citation>
    <scope>NUCLEOTIDE SEQUENCE [LARGE SCALE GENOMIC DNA]</scope>
    <source>
        <strain evidence="8 9">DSM 15505</strain>
    </source>
</reference>
<dbReference type="PROSITE" id="PS00583">
    <property type="entry name" value="PFKB_KINASES_1"/>
    <property type="match status" value="1"/>
</dbReference>
<evidence type="ECO:0000256" key="6">
    <source>
        <dbReference type="PIRNR" id="PIRNR000535"/>
    </source>
</evidence>
<dbReference type="GO" id="GO:0005524">
    <property type="term" value="F:ATP binding"/>
    <property type="evidence" value="ECO:0007669"/>
    <property type="project" value="UniProtKB-KW"/>
</dbReference>
<protein>
    <recommendedName>
        <fullName evidence="6">Phosphofructokinase</fullName>
    </recommendedName>
</protein>
<evidence type="ECO:0000256" key="4">
    <source>
        <dbReference type="ARBA" id="ARBA00022777"/>
    </source>
</evidence>
<name>A0A4R7JU52_9GAMM</name>
<dbReference type="Proteomes" id="UP000295830">
    <property type="component" value="Unassembled WGS sequence"/>
</dbReference>
<evidence type="ECO:0000256" key="1">
    <source>
        <dbReference type="ARBA" id="ARBA00010688"/>
    </source>
</evidence>
<sequence>MTPSLDLFGTTDHLVEDAKTRCRETGREPGGGGINVARNLHFLGNGVQAIFPAGGSTGDMIETMLGDESVPCRRVPVSHPTRQNLALTETATGRMFHLVFPGAELSEAEWHACESAIRDAGGNTRYLVLSGSLPPGVPENFYARLAEEAAGRSIRVVVDTSGRPLEPLLDSGVYLAKLNRKELAQLGYSGDWGTDSQLSFMAGLVESGVAQLLVVTQGAQGALMATASGERLRVTPPAVEIVSHVGAGDSFVSMMVHSLCRGRSEAEALAWGVAGAAATISTPGNRIPEEAQVHALFARIRR</sequence>
<comment type="similarity">
    <text evidence="1 6">Belongs to the carbohydrate kinase PfkB family.</text>
</comment>
<dbReference type="CDD" id="cd01164">
    <property type="entry name" value="FruK_PfkB_like"/>
    <property type="match status" value="1"/>
</dbReference>
<dbReference type="InterPro" id="IPR011611">
    <property type="entry name" value="PfkB_dom"/>
</dbReference>
<keyword evidence="4 8" id="KW-0418">Kinase</keyword>
<dbReference type="SUPFAM" id="SSF53613">
    <property type="entry name" value="Ribokinase-like"/>
    <property type="match status" value="1"/>
</dbReference>
<evidence type="ECO:0000313" key="9">
    <source>
        <dbReference type="Proteomes" id="UP000295830"/>
    </source>
</evidence>
<dbReference type="PANTHER" id="PTHR46566:SF2">
    <property type="entry name" value="ATP-DEPENDENT 6-PHOSPHOFRUCTOKINASE ISOZYME 2"/>
    <property type="match status" value="1"/>
</dbReference>
<dbReference type="Gene3D" id="3.40.1190.20">
    <property type="match status" value="1"/>
</dbReference>
<dbReference type="AlphaFoldDB" id="A0A4R7JU52"/>
<evidence type="ECO:0000256" key="3">
    <source>
        <dbReference type="ARBA" id="ARBA00022741"/>
    </source>
</evidence>
<accession>A0A4R7JU52</accession>
<dbReference type="PIRSF" id="PIRSF000535">
    <property type="entry name" value="1PFK/6PFK/LacC"/>
    <property type="match status" value="1"/>
</dbReference>
<dbReference type="PANTHER" id="PTHR46566">
    <property type="entry name" value="1-PHOSPHOFRUCTOKINASE-RELATED"/>
    <property type="match status" value="1"/>
</dbReference>
<dbReference type="GO" id="GO:0005829">
    <property type="term" value="C:cytosol"/>
    <property type="evidence" value="ECO:0007669"/>
    <property type="project" value="TreeGrafter"/>
</dbReference>
<evidence type="ECO:0000313" key="8">
    <source>
        <dbReference type="EMBL" id="TDT41434.1"/>
    </source>
</evidence>
<keyword evidence="2 6" id="KW-0808">Transferase</keyword>
<gene>
    <name evidence="8" type="ORF">DES49_1518</name>
</gene>
<evidence type="ECO:0000256" key="5">
    <source>
        <dbReference type="ARBA" id="ARBA00022840"/>
    </source>
</evidence>
<feature type="domain" description="Carbohydrate kinase PfkB" evidence="7">
    <location>
        <begin position="6"/>
        <end position="290"/>
    </location>
</feature>
<keyword evidence="3" id="KW-0547">Nucleotide-binding</keyword>
<evidence type="ECO:0000256" key="2">
    <source>
        <dbReference type="ARBA" id="ARBA00022679"/>
    </source>
</evidence>
<dbReference type="InterPro" id="IPR029056">
    <property type="entry name" value="Ribokinase-like"/>
</dbReference>
<keyword evidence="9" id="KW-1185">Reference proteome</keyword>
<dbReference type="Pfam" id="PF00294">
    <property type="entry name" value="PfkB"/>
    <property type="match status" value="1"/>
</dbReference>
<dbReference type="InterPro" id="IPR017583">
    <property type="entry name" value="Tagatose/fructose_Pkinase"/>
</dbReference>
<organism evidence="8 9">
    <name type="scientific">Halospina denitrificans</name>
    <dbReference type="NCBI Taxonomy" id="332522"/>
    <lineage>
        <taxon>Bacteria</taxon>
        <taxon>Pseudomonadati</taxon>
        <taxon>Pseudomonadota</taxon>
        <taxon>Gammaproteobacteria</taxon>
        <taxon>Halospina</taxon>
    </lineage>
</organism>
<proteinExistence type="inferred from homology"/>
<dbReference type="OrthoDB" id="9801219at2"/>
<dbReference type="GO" id="GO:0003872">
    <property type="term" value="F:6-phosphofructokinase activity"/>
    <property type="evidence" value="ECO:0007669"/>
    <property type="project" value="TreeGrafter"/>
</dbReference>